<evidence type="ECO:0000256" key="4">
    <source>
        <dbReference type="ARBA" id="ARBA00023125"/>
    </source>
</evidence>
<dbReference type="GO" id="GO:0009653">
    <property type="term" value="P:anatomical structure morphogenesis"/>
    <property type="evidence" value="ECO:0007669"/>
    <property type="project" value="TreeGrafter"/>
</dbReference>
<dbReference type="Pfam" id="PF00250">
    <property type="entry name" value="Forkhead"/>
    <property type="match status" value="1"/>
</dbReference>
<protein>
    <recommendedName>
        <fullName evidence="6">Forkhead box protein L2</fullName>
    </recommendedName>
</protein>
<dbReference type="Proteomes" id="UP001175271">
    <property type="component" value="Unassembled WGS sequence"/>
</dbReference>
<dbReference type="GO" id="GO:0000978">
    <property type="term" value="F:RNA polymerase II cis-regulatory region sequence-specific DNA binding"/>
    <property type="evidence" value="ECO:0007669"/>
    <property type="project" value="TreeGrafter"/>
</dbReference>
<dbReference type="PROSITE" id="PS50039">
    <property type="entry name" value="FORK_HEAD_3"/>
    <property type="match status" value="1"/>
</dbReference>
<dbReference type="AlphaFoldDB" id="A0AA39GZ65"/>
<dbReference type="SMART" id="SM00339">
    <property type="entry name" value="FH"/>
    <property type="match status" value="1"/>
</dbReference>
<dbReference type="InterPro" id="IPR036388">
    <property type="entry name" value="WH-like_DNA-bd_sf"/>
</dbReference>
<dbReference type="GO" id="GO:0005634">
    <property type="term" value="C:nucleus"/>
    <property type="evidence" value="ECO:0007669"/>
    <property type="project" value="UniProtKB-SubCell"/>
</dbReference>
<dbReference type="PANTHER" id="PTHR11829:SF411">
    <property type="entry name" value="FORKHEAD BOX PROTEIN L2"/>
    <property type="match status" value="1"/>
</dbReference>
<dbReference type="FunFam" id="1.10.10.10:FF:000598">
    <property type="entry name" value="forkhead box protein I1 isoform X2"/>
    <property type="match status" value="1"/>
</dbReference>
<comment type="subcellular location">
    <subcellularLocation>
        <location evidence="7">Nucleus</location>
    </subcellularLocation>
</comment>
<dbReference type="PANTHER" id="PTHR11829">
    <property type="entry name" value="FORKHEAD BOX PROTEIN"/>
    <property type="match status" value="1"/>
</dbReference>
<organism evidence="10 11">
    <name type="scientific">Steinernema hermaphroditum</name>
    <dbReference type="NCBI Taxonomy" id="289476"/>
    <lineage>
        <taxon>Eukaryota</taxon>
        <taxon>Metazoa</taxon>
        <taxon>Ecdysozoa</taxon>
        <taxon>Nematoda</taxon>
        <taxon>Chromadorea</taxon>
        <taxon>Rhabditida</taxon>
        <taxon>Tylenchina</taxon>
        <taxon>Panagrolaimomorpha</taxon>
        <taxon>Strongyloidoidea</taxon>
        <taxon>Steinernematidae</taxon>
        <taxon>Steinernema</taxon>
    </lineage>
</organism>
<evidence type="ECO:0000256" key="8">
    <source>
        <dbReference type="SAM" id="MobiDB-lite"/>
    </source>
</evidence>
<feature type="compositionally biased region" description="Polar residues" evidence="8">
    <location>
        <begin position="168"/>
        <end position="192"/>
    </location>
</feature>
<evidence type="ECO:0000256" key="1">
    <source>
        <dbReference type="ARBA" id="ARBA00022499"/>
    </source>
</evidence>
<dbReference type="GO" id="GO:0000981">
    <property type="term" value="F:DNA-binding transcription factor activity, RNA polymerase II-specific"/>
    <property type="evidence" value="ECO:0007669"/>
    <property type="project" value="TreeGrafter"/>
</dbReference>
<reference evidence="10" key="1">
    <citation type="submission" date="2023-06" db="EMBL/GenBank/DDBJ databases">
        <title>Genomic analysis of the entomopathogenic nematode Steinernema hermaphroditum.</title>
        <authorList>
            <person name="Schwarz E.M."/>
            <person name="Heppert J.K."/>
            <person name="Baniya A."/>
            <person name="Schwartz H.T."/>
            <person name="Tan C.-H."/>
            <person name="Antoshechkin I."/>
            <person name="Sternberg P.W."/>
            <person name="Goodrich-Blair H."/>
            <person name="Dillman A.R."/>
        </authorList>
    </citation>
    <scope>NUCLEOTIDE SEQUENCE</scope>
    <source>
        <strain evidence="10">PS9179</strain>
        <tissue evidence="10">Whole animal</tissue>
    </source>
</reference>
<proteinExistence type="predicted"/>
<dbReference type="Gene3D" id="1.10.10.10">
    <property type="entry name" value="Winged helix-like DNA-binding domain superfamily/Winged helix DNA-binding domain"/>
    <property type="match status" value="1"/>
</dbReference>
<keyword evidence="1" id="KW-1017">Isopeptide bond</keyword>
<gene>
    <name evidence="10" type="ORF">QR680_001636</name>
</gene>
<dbReference type="InterPro" id="IPR018122">
    <property type="entry name" value="TF_fork_head_CS_1"/>
</dbReference>
<dbReference type="EMBL" id="JAUCMV010000005">
    <property type="protein sequence ID" value="KAK0396247.1"/>
    <property type="molecule type" value="Genomic_DNA"/>
</dbReference>
<comment type="caution">
    <text evidence="10">The sequence shown here is derived from an EMBL/GenBank/DDBJ whole genome shotgun (WGS) entry which is preliminary data.</text>
</comment>
<feature type="DNA-binding region" description="Fork-head" evidence="7">
    <location>
        <begin position="19"/>
        <end position="120"/>
    </location>
</feature>
<evidence type="ECO:0000256" key="3">
    <source>
        <dbReference type="ARBA" id="ARBA00022843"/>
    </source>
</evidence>
<evidence type="ECO:0000313" key="11">
    <source>
        <dbReference type="Proteomes" id="UP001175271"/>
    </source>
</evidence>
<dbReference type="PRINTS" id="PR00053">
    <property type="entry name" value="FORKHEAD"/>
</dbReference>
<keyword evidence="11" id="KW-1185">Reference proteome</keyword>
<evidence type="ECO:0000256" key="6">
    <source>
        <dbReference type="ARBA" id="ARBA00034872"/>
    </source>
</evidence>
<sequence length="321" mass="36425">MNRLNLPQIVEEEGNENEKPPYSYVALIAMAIANSPEQRMTLSQIYSYIDSRFPYYRNADPKRRQGWQNSIRHNLSLNDCFIKKARDGMGPANDRKGNYWTLSPDCENMFDNGNFRRRRRMKRTNRLPAHQNGVSDPTLALLQTQTWYLHYMQNKAQQQLLRYPPAGNAQTSLLPTQQHSSPSLESNPTYSSLPMPSSSNVGFGSMTNPYGYVVPRSSSHDIANSWSDQQKCQQPVQNVQSYPPIFGTEQSTASNACHPHALIDQQDSSLRSYAASTSSCSSTLVPQLIEYDSMTQQPFLNQWPSSAFEQPLMNAKTEPLD</sequence>
<dbReference type="SUPFAM" id="SSF46785">
    <property type="entry name" value="Winged helix' DNA-binding domain"/>
    <property type="match status" value="1"/>
</dbReference>
<evidence type="ECO:0000259" key="9">
    <source>
        <dbReference type="PROSITE" id="PS50039"/>
    </source>
</evidence>
<dbReference type="InterPro" id="IPR036390">
    <property type="entry name" value="WH_DNA-bd_sf"/>
</dbReference>
<evidence type="ECO:0000313" key="10">
    <source>
        <dbReference type="EMBL" id="KAK0396247.1"/>
    </source>
</evidence>
<name>A0AA39GZ65_9BILA</name>
<feature type="region of interest" description="Disordered" evidence="8">
    <location>
        <begin position="166"/>
        <end position="192"/>
    </location>
</feature>
<dbReference type="InterPro" id="IPR030456">
    <property type="entry name" value="TF_fork_head_CS_2"/>
</dbReference>
<dbReference type="InterPro" id="IPR050211">
    <property type="entry name" value="FOX_domain-containing"/>
</dbReference>
<evidence type="ECO:0000256" key="2">
    <source>
        <dbReference type="ARBA" id="ARBA00022782"/>
    </source>
</evidence>
<dbReference type="PROSITE" id="PS00658">
    <property type="entry name" value="FORK_HEAD_2"/>
    <property type="match status" value="1"/>
</dbReference>
<dbReference type="InterPro" id="IPR001766">
    <property type="entry name" value="Fork_head_dom"/>
</dbReference>
<keyword evidence="2" id="KW-0221">Differentiation</keyword>
<keyword evidence="5 7" id="KW-0539">Nucleus</keyword>
<accession>A0AA39GZ65</accession>
<feature type="domain" description="Fork-head" evidence="9">
    <location>
        <begin position="19"/>
        <end position="120"/>
    </location>
</feature>
<dbReference type="GO" id="GO:0030154">
    <property type="term" value="P:cell differentiation"/>
    <property type="evidence" value="ECO:0007669"/>
    <property type="project" value="UniProtKB-KW"/>
</dbReference>
<evidence type="ECO:0000256" key="5">
    <source>
        <dbReference type="ARBA" id="ARBA00023242"/>
    </source>
</evidence>
<keyword evidence="4 7" id="KW-0238">DNA-binding</keyword>
<evidence type="ECO:0000256" key="7">
    <source>
        <dbReference type="PROSITE-ProRule" id="PRU00089"/>
    </source>
</evidence>
<dbReference type="PROSITE" id="PS00657">
    <property type="entry name" value="FORK_HEAD_1"/>
    <property type="match status" value="1"/>
</dbReference>
<keyword evidence="3" id="KW-0832">Ubl conjugation</keyword>